<dbReference type="CDD" id="cd22191">
    <property type="entry name" value="DPBB_RlpA_EXP_N-like"/>
    <property type="match status" value="1"/>
</dbReference>
<dbReference type="SUPFAM" id="SSF50685">
    <property type="entry name" value="Barwin-like endoglucanases"/>
    <property type="match status" value="1"/>
</dbReference>
<dbReference type="OrthoDB" id="406505at2759"/>
<gene>
    <name evidence="4" type="ORF">CONPUDRAFT_54045</name>
</gene>
<dbReference type="PANTHER" id="PTHR31836">
    <property type="match status" value="1"/>
</dbReference>
<reference evidence="5" key="1">
    <citation type="journal article" date="2012" name="Science">
        <title>The Paleozoic origin of enzymatic lignin decomposition reconstructed from 31 fungal genomes.</title>
        <authorList>
            <person name="Floudas D."/>
            <person name="Binder M."/>
            <person name="Riley R."/>
            <person name="Barry K."/>
            <person name="Blanchette R.A."/>
            <person name="Henrissat B."/>
            <person name="Martinez A.T."/>
            <person name="Otillar R."/>
            <person name="Spatafora J.W."/>
            <person name="Yadav J.S."/>
            <person name="Aerts A."/>
            <person name="Benoit I."/>
            <person name="Boyd A."/>
            <person name="Carlson A."/>
            <person name="Copeland A."/>
            <person name="Coutinho P.M."/>
            <person name="de Vries R.P."/>
            <person name="Ferreira P."/>
            <person name="Findley K."/>
            <person name="Foster B."/>
            <person name="Gaskell J."/>
            <person name="Glotzer D."/>
            <person name="Gorecki P."/>
            <person name="Heitman J."/>
            <person name="Hesse C."/>
            <person name="Hori C."/>
            <person name="Igarashi K."/>
            <person name="Jurgens J.A."/>
            <person name="Kallen N."/>
            <person name="Kersten P."/>
            <person name="Kohler A."/>
            <person name="Kuees U."/>
            <person name="Kumar T.K.A."/>
            <person name="Kuo A."/>
            <person name="LaButti K."/>
            <person name="Larrondo L.F."/>
            <person name="Lindquist E."/>
            <person name="Ling A."/>
            <person name="Lombard V."/>
            <person name="Lucas S."/>
            <person name="Lundell T."/>
            <person name="Martin R."/>
            <person name="McLaughlin D.J."/>
            <person name="Morgenstern I."/>
            <person name="Morin E."/>
            <person name="Murat C."/>
            <person name="Nagy L.G."/>
            <person name="Nolan M."/>
            <person name="Ohm R.A."/>
            <person name="Patyshakuliyeva A."/>
            <person name="Rokas A."/>
            <person name="Ruiz-Duenas F.J."/>
            <person name="Sabat G."/>
            <person name="Salamov A."/>
            <person name="Samejima M."/>
            <person name="Schmutz J."/>
            <person name="Slot J.C."/>
            <person name="St John F."/>
            <person name="Stenlid J."/>
            <person name="Sun H."/>
            <person name="Sun S."/>
            <person name="Syed K."/>
            <person name="Tsang A."/>
            <person name="Wiebenga A."/>
            <person name="Young D."/>
            <person name="Pisabarro A."/>
            <person name="Eastwood D.C."/>
            <person name="Martin F."/>
            <person name="Cullen D."/>
            <person name="Grigoriev I.V."/>
            <person name="Hibbett D.S."/>
        </authorList>
    </citation>
    <scope>NUCLEOTIDE SEQUENCE [LARGE SCALE GENOMIC DNA]</scope>
    <source>
        <strain evidence="5">RWD-64-598 SS2</strain>
    </source>
</reference>
<dbReference type="GeneID" id="19207628"/>
<evidence type="ECO:0000256" key="2">
    <source>
        <dbReference type="SAM" id="SignalP"/>
    </source>
</evidence>
<accession>A0A5M3MTA2</accession>
<evidence type="ECO:0000259" key="3">
    <source>
        <dbReference type="Pfam" id="PF03330"/>
    </source>
</evidence>
<dbReference type="PANTHER" id="PTHR31836:SF22">
    <property type="entry name" value="RLPA-LIKE PROTEIN DOUBLE-PSI BETA-BARREL DOMAIN-CONTAINING PROTEIN"/>
    <property type="match status" value="1"/>
</dbReference>
<dbReference type="InterPro" id="IPR036908">
    <property type="entry name" value="RlpA-like_sf"/>
</dbReference>
<name>A0A5M3MTA2_CONPW</name>
<keyword evidence="5" id="KW-1185">Reference proteome</keyword>
<protein>
    <recommendedName>
        <fullName evidence="3">RlpA-like protein double-psi beta-barrel domain-containing protein</fullName>
    </recommendedName>
</protein>
<dbReference type="Proteomes" id="UP000053558">
    <property type="component" value="Unassembled WGS sequence"/>
</dbReference>
<dbReference type="RefSeq" id="XP_007767353.1">
    <property type="nucleotide sequence ID" value="XM_007769163.1"/>
</dbReference>
<dbReference type="InterPro" id="IPR009009">
    <property type="entry name" value="RlpA-like_DPBB"/>
</dbReference>
<feature type="domain" description="RlpA-like protein double-psi beta-barrel" evidence="3">
    <location>
        <begin position="154"/>
        <end position="209"/>
    </location>
</feature>
<dbReference type="EMBL" id="JH711577">
    <property type="protein sequence ID" value="EIW82399.1"/>
    <property type="molecule type" value="Genomic_DNA"/>
</dbReference>
<proteinExistence type="predicted"/>
<evidence type="ECO:0000313" key="5">
    <source>
        <dbReference type="Proteomes" id="UP000053558"/>
    </source>
</evidence>
<sequence length="221" mass="24217">MAGLALFVWLTLCFGAVNAAIAHLPQRQVNKPPSYSSVHSLDQHYSFDPRDGWEAVNISDLAYKYNTSTANRLQADKIKRNSGGIVKGAADKVSGILKTVDKVLKAIGDTNSVAITWYTGQDLKNPSCWSNGHWTPSDKSMVGAVTLEGWKSKPECLKFVQICNGPEKCIFVRIVDTCAGCAKGSRHVDLTKNAFTQLAKLEEGILTVQLRMATEPTNDDW</sequence>
<evidence type="ECO:0000313" key="4">
    <source>
        <dbReference type="EMBL" id="EIW82399.1"/>
    </source>
</evidence>
<feature type="signal peptide" evidence="2">
    <location>
        <begin position="1"/>
        <end position="19"/>
    </location>
</feature>
<dbReference type="AlphaFoldDB" id="A0A5M3MTA2"/>
<dbReference type="KEGG" id="cput:CONPUDRAFT_54045"/>
<dbReference type="Pfam" id="PF03330">
    <property type="entry name" value="DPBB_1"/>
    <property type="match status" value="1"/>
</dbReference>
<dbReference type="InterPro" id="IPR051477">
    <property type="entry name" value="Expansin_CellWall"/>
</dbReference>
<dbReference type="OMA" id="CAKGSKH"/>
<keyword evidence="1 2" id="KW-0732">Signal</keyword>
<organism evidence="4 5">
    <name type="scientific">Coniophora puteana (strain RWD-64-598)</name>
    <name type="common">Brown rot fungus</name>
    <dbReference type="NCBI Taxonomy" id="741705"/>
    <lineage>
        <taxon>Eukaryota</taxon>
        <taxon>Fungi</taxon>
        <taxon>Dikarya</taxon>
        <taxon>Basidiomycota</taxon>
        <taxon>Agaricomycotina</taxon>
        <taxon>Agaricomycetes</taxon>
        <taxon>Agaricomycetidae</taxon>
        <taxon>Boletales</taxon>
        <taxon>Coniophorineae</taxon>
        <taxon>Coniophoraceae</taxon>
        <taxon>Coniophora</taxon>
    </lineage>
</organism>
<comment type="caution">
    <text evidence="4">The sequence shown here is derived from an EMBL/GenBank/DDBJ whole genome shotgun (WGS) entry which is preliminary data.</text>
</comment>
<dbReference type="Gene3D" id="2.40.40.10">
    <property type="entry name" value="RlpA-like domain"/>
    <property type="match status" value="1"/>
</dbReference>
<feature type="chain" id="PRO_5024419747" description="RlpA-like protein double-psi beta-barrel domain-containing protein" evidence="2">
    <location>
        <begin position="20"/>
        <end position="221"/>
    </location>
</feature>
<evidence type="ECO:0000256" key="1">
    <source>
        <dbReference type="ARBA" id="ARBA00022729"/>
    </source>
</evidence>